<keyword evidence="4" id="KW-1185">Reference proteome</keyword>
<evidence type="ECO:0000313" key="4">
    <source>
        <dbReference type="Proteomes" id="UP000292702"/>
    </source>
</evidence>
<dbReference type="EMBL" id="RWJN01000050">
    <property type="protein sequence ID" value="TCD69051.1"/>
    <property type="molecule type" value="Genomic_DNA"/>
</dbReference>
<sequence length="738" mass="82126">MFSAFRLFAALGAAVPRSFENAVSAVLRRLPQLFGADIAKDEHASPPPLQETAMDDVVAPLPPPPPPPPPTRILFTPTATTLPQRPSFMVVTALLFAILCVGLFAFAVVFFRARRNRNRNTIGNNGELPLAQDESSNAEIVSRRSLRVAYCPTILLCLVHGTMAPTPGIPVIVFQLAAIPAPPRLISAILVIPAAILVDQDAQEPIDPDVGPTAFVDQDAERIDSPSLEVARSILCAAFCPTFLLCLVHGTVIFAQRQPSIPTQLAAARRPPRPVNVLVRIPFAVLIDPAACPPPLLRPAYCPTLLLARVYGHPVDRIRDNVFPYLIEDAPEYALHSDPLPYETMDSHVFLDEIIDAFDCIGIDVRTFMGAKKFYIQGEGSYEGLWIIVDYRGLRFILGVIIRDLTKAAHAWVQLCTGERVGLFIASWVCIDPRVPSRAQREGWVSTRVLPPVFGPKDLRFIYFPRWVYRLDWRRALPPAHVPLLITQGTPPPPVTILRAILPLFYCDPSAGILELFWGPDHEFTMAWIRQALTEMHIPRSRKAAERQTQIALCIARHGLSSRLLIEARRAEAVRARFPIVEDEDDDEDVIVWDLRSPVVEVLEPRFPIIEEEEDDDTSFVKEDVKEVPVDEASRPRTPAFIAIKQTCPAASDTSGQVDGFRSLNVCINARKNHYLGATVLSVQVFDQRLSFDVPVQAVDFPLVETQTVVSMTVLYNAVTAKTYHSSSFAYHRRRSTN</sequence>
<evidence type="ECO:0000256" key="2">
    <source>
        <dbReference type="SAM" id="Phobius"/>
    </source>
</evidence>
<evidence type="ECO:0000313" key="3">
    <source>
        <dbReference type="EMBL" id="TCD69051.1"/>
    </source>
</evidence>
<dbReference type="AlphaFoldDB" id="A0A4R0RKN0"/>
<dbReference type="Proteomes" id="UP000292702">
    <property type="component" value="Unassembled WGS sequence"/>
</dbReference>
<evidence type="ECO:0000256" key="1">
    <source>
        <dbReference type="SAM" id="MobiDB-lite"/>
    </source>
</evidence>
<accession>A0A4R0RKN0</accession>
<proteinExistence type="predicted"/>
<keyword evidence="2" id="KW-0472">Membrane</keyword>
<name>A0A4R0RKN0_9APHY</name>
<feature type="region of interest" description="Disordered" evidence="1">
    <location>
        <begin position="41"/>
        <end position="71"/>
    </location>
</feature>
<feature type="compositionally biased region" description="Pro residues" evidence="1">
    <location>
        <begin position="60"/>
        <end position="71"/>
    </location>
</feature>
<reference evidence="3 4" key="1">
    <citation type="submission" date="2018-11" db="EMBL/GenBank/DDBJ databases">
        <title>Genome assembly of Steccherinum ochraceum LE-BIN_3174, the white-rot fungus of the Steccherinaceae family (The Residual Polyporoid clade, Polyporales, Basidiomycota).</title>
        <authorList>
            <person name="Fedorova T.V."/>
            <person name="Glazunova O.A."/>
            <person name="Landesman E.O."/>
            <person name="Moiseenko K.V."/>
            <person name="Psurtseva N.V."/>
            <person name="Savinova O.S."/>
            <person name="Shakhova N.V."/>
            <person name="Tyazhelova T.V."/>
            <person name="Vasina D.V."/>
        </authorList>
    </citation>
    <scope>NUCLEOTIDE SEQUENCE [LARGE SCALE GENOMIC DNA]</scope>
    <source>
        <strain evidence="3 4">LE-BIN_3174</strain>
    </source>
</reference>
<comment type="caution">
    <text evidence="3">The sequence shown here is derived from an EMBL/GenBank/DDBJ whole genome shotgun (WGS) entry which is preliminary data.</text>
</comment>
<gene>
    <name evidence="3" type="ORF">EIP91_008949</name>
</gene>
<feature type="transmembrane region" description="Helical" evidence="2">
    <location>
        <begin position="88"/>
        <end position="111"/>
    </location>
</feature>
<protein>
    <submittedName>
        <fullName evidence="3">Uncharacterized protein</fullName>
    </submittedName>
</protein>
<organism evidence="3 4">
    <name type="scientific">Steccherinum ochraceum</name>
    <dbReference type="NCBI Taxonomy" id="92696"/>
    <lineage>
        <taxon>Eukaryota</taxon>
        <taxon>Fungi</taxon>
        <taxon>Dikarya</taxon>
        <taxon>Basidiomycota</taxon>
        <taxon>Agaricomycotina</taxon>
        <taxon>Agaricomycetes</taxon>
        <taxon>Polyporales</taxon>
        <taxon>Steccherinaceae</taxon>
        <taxon>Steccherinum</taxon>
    </lineage>
</organism>
<keyword evidence="2" id="KW-1133">Transmembrane helix</keyword>
<keyword evidence="2" id="KW-0812">Transmembrane</keyword>